<comment type="caution">
    <text evidence="1">The sequence shown here is derived from an EMBL/GenBank/DDBJ whole genome shotgun (WGS) entry which is preliminary data.</text>
</comment>
<protein>
    <submittedName>
        <fullName evidence="1">Uncharacterized protein</fullName>
    </submittedName>
</protein>
<gene>
    <name evidence="1" type="ORF">E0H50_34990</name>
</gene>
<reference evidence="1 2" key="1">
    <citation type="submission" date="2019-02" db="EMBL/GenBank/DDBJ databases">
        <title>Kribbella capetownensis sp. nov. and Kribbella speibonae sp. nov., isolated from soil.</title>
        <authorList>
            <person name="Curtis S.M."/>
            <person name="Norton I."/>
            <person name="Everest G.J."/>
            <person name="Meyers P.R."/>
        </authorList>
    </citation>
    <scope>NUCLEOTIDE SEQUENCE [LARGE SCALE GENOMIC DNA]</scope>
    <source>
        <strain evidence="1 2">DSM 27082</strain>
    </source>
</reference>
<dbReference type="Proteomes" id="UP000292695">
    <property type="component" value="Unassembled WGS sequence"/>
</dbReference>
<name>A0A4R0I438_9ACTN</name>
<accession>A0A4R0I438</accession>
<dbReference type="OrthoDB" id="4828421at2"/>
<dbReference type="EMBL" id="SJKA01000018">
    <property type="protein sequence ID" value="TCC22383.1"/>
    <property type="molecule type" value="Genomic_DNA"/>
</dbReference>
<sequence>MTVYEVRVAGRLDPSWSGWFAGFTLIPEPDDTTTLRGPIADQSALHGLLARIRDLGLPLISITPTNP</sequence>
<dbReference type="AlphaFoldDB" id="A0A4R0I438"/>
<dbReference type="RefSeq" id="WP_131295294.1">
    <property type="nucleotide sequence ID" value="NZ_SJKA01000018.1"/>
</dbReference>
<proteinExistence type="predicted"/>
<evidence type="ECO:0000313" key="2">
    <source>
        <dbReference type="Proteomes" id="UP000292695"/>
    </source>
</evidence>
<keyword evidence="2" id="KW-1185">Reference proteome</keyword>
<evidence type="ECO:0000313" key="1">
    <source>
        <dbReference type="EMBL" id="TCC22383.1"/>
    </source>
</evidence>
<organism evidence="1 2">
    <name type="scientific">Kribbella sindirgiensis</name>
    <dbReference type="NCBI Taxonomy" id="1124744"/>
    <lineage>
        <taxon>Bacteria</taxon>
        <taxon>Bacillati</taxon>
        <taxon>Actinomycetota</taxon>
        <taxon>Actinomycetes</taxon>
        <taxon>Propionibacteriales</taxon>
        <taxon>Kribbellaceae</taxon>
        <taxon>Kribbella</taxon>
    </lineage>
</organism>